<dbReference type="InterPro" id="IPR013083">
    <property type="entry name" value="Znf_RING/FYVE/PHD"/>
</dbReference>
<evidence type="ECO:0000256" key="1">
    <source>
        <dbReference type="PROSITE-ProRule" id="PRU00175"/>
    </source>
</evidence>
<evidence type="ECO:0000313" key="4">
    <source>
        <dbReference type="EMBL" id="CAF9935011.1"/>
    </source>
</evidence>
<name>A0A8H3G2G0_9LECA</name>
<dbReference type="InterPro" id="IPR001841">
    <property type="entry name" value="Znf_RING"/>
</dbReference>
<gene>
    <name evidence="4" type="ORF">IMSHALPRED_010072</name>
</gene>
<dbReference type="Proteomes" id="UP000664534">
    <property type="component" value="Unassembled WGS sequence"/>
</dbReference>
<dbReference type="InterPro" id="IPR036915">
    <property type="entry name" value="Cyclin-like_sf"/>
</dbReference>
<dbReference type="SUPFAM" id="SSF57850">
    <property type="entry name" value="RING/U-box"/>
    <property type="match status" value="1"/>
</dbReference>
<evidence type="ECO:0000256" key="2">
    <source>
        <dbReference type="SAM" id="MobiDB-lite"/>
    </source>
</evidence>
<feature type="domain" description="RING-type" evidence="3">
    <location>
        <begin position="24"/>
        <end position="76"/>
    </location>
</feature>
<dbReference type="GO" id="GO:0008270">
    <property type="term" value="F:zinc ion binding"/>
    <property type="evidence" value="ECO:0007669"/>
    <property type="project" value="UniProtKB-KW"/>
</dbReference>
<evidence type="ECO:0000259" key="3">
    <source>
        <dbReference type="PROSITE" id="PS50089"/>
    </source>
</evidence>
<dbReference type="SUPFAM" id="SSF47954">
    <property type="entry name" value="Cyclin-like"/>
    <property type="match status" value="1"/>
</dbReference>
<dbReference type="OrthoDB" id="5327499at2759"/>
<dbReference type="EMBL" id="CAJPDT010000080">
    <property type="protein sequence ID" value="CAF9935011.1"/>
    <property type="molecule type" value="Genomic_DNA"/>
</dbReference>
<feature type="region of interest" description="Disordered" evidence="2">
    <location>
        <begin position="131"/>
        <end position="159"/>
    </location>
</feature>
<keyword evidence="1" id="KW-0862">Zinc</keyword>
<accession>A0A8H3G2G0</accession>
<comment type="caution">
    <text evidence="4">The sequence shown here is derived from an EMBL/GenBank/DDBJ whole genome shotgun (WGS) entry which is preliminary data.</text>
</comment>
<reference evidence="4" key="1">
    <citation type="submission" date="2021-03" db="EMBL/GenBank/DDBJ databases">
        <authorList>
            <person name="Tagirdzhanova G."/>
        </authorList>
    </citation>
    <scope>NUCLEOTIDE SEQUENCE</scope>
</reference>
<evidence type="ECO:0000313" key="5">
    <source>
        <dbReference type="Proteomes" id="UP000664534"/>
    </source>
</evidence>
<sequence length="344" mass="38451">MAEAFLSQLLRVENIVQPNSGEPCIICLTVCGTFCPETGSVELEIRLPCNHVVGSRCIVTWLDPRRTASNSCPLCRCVFFPTQPPLCRYFFFPTQSRPYLEHETLEDNQNDRVDSWPIFQPYEPNLHDGLEGMRDSGDDEEADGEGNIEEISEETTPEPFAQETVLRRSARLQGIAPAESIVQVNIPRRSARQQSTTQRAGEEMHEGYDQMGNSTIRPIDPIDFATVQTMCSTYCYRLNLNSQPQAIEISQHLAATIYRICVAAEEYSLPSIAAVAVYMASHLTGAPKTSHWVSMMSGVHDGVISRLYRFVDQAQDPAWLIDEEVLAMVNRGPLETVFGFLPGA</sequence>
<keyword evidence="1" id="KW-0863">Zinc-finger</keyword>
<dbReference type="PROSITE" id="PS50089">
    <property type="entry name" value="ZF_RING_2"/>
    <property type="match status" value="1"/>
</dbReference>
<proteinExistence type="predicted"/>
<protein>
    <recommendedName>
        <fullName evidence="3">RING-type domain-containing protein</fullName>
    </recommendedName>
</protein>
<organism evidence="4 5">
    <name type="scientific">Imshaugia aleurites</name>
    <dbReference type="NCBI Taxonomy" id="172621"/>
    <lineage>
        <taxon>Eukaryota</taxon>
        <taxon>Fungi</taxon>
        <taxon>Dikarya</taxon>
        <taxon>Ascomycota</taxon>
        <taxon>Pezizomycotina</taxon>
        <taxon>Lecanoromycetes</taxon>
        <taxon>OSLEUM clade</taxon>
        <taxon>Lecanoromycetidae</taxon>
        <taxon>Lecanorales</taxon>
        <taxon>Lecanorineae</taxon>
        <taxon>Parmeliaceae</taxon>
        <taxon>Imshaugia</taxon>
    </lineage>
</organism>
<dbReference type="Gene3D" id="3.30.40.10">
    <property type="entry name" value="Zinc/RING finger domain, C3HC4 (zinc finger)"/>
    <property type="match status" value="1"/>
</dbReference>
<keyword evidence="1" id="KW-0479">Metal-binding</keyword>
<dbReference type="Gene3D" id="1.10.472.10">
    <property type="entry name" value="Cyclin-like"/>
    <property type="match status" value="1"/>
</dbReference>
<keyword evidence="5" id="KW-1185">Reference proteome</keyword>
<dbReference type="AlphaFoldDB" id="A0A8H3G2G0"/>
<feature type="compositionally biased region" description="Acidic residues" evidence="2">
    <location>
        <begin position="137"/>
        <end position="156"/>
    </location>
</feature>